<keyword evidence="4" id="KW-0862">Zinc</keyword>
<reference evidence="6" key="1">
    <citation type="submission" date="2022-06" db="EMBL/GenBank/DDBJ databases">
        <title>Genome sequence of Phormidium yuhuli AB48 isolated from an industrial photobioreactor environment.</title>
        <authorList>
            <person name="Qiu Y."/>
            <person name="Noonan A.J.C."/>
            <person name="Dofher K."/>
            <person name="Koch M."/>
            <person name="Kieft B."/>
            <person name="Lin X."/>
            <person name="Ziels R.M."/>
            <person name="Hallam S.J."/>
        </authorList>
    </citation>
    <scope>NUCLEOTIDE SEQUENCE</scope>
    <source>
        <strain evidence="6">AB48</strain>
    </source>
</reference>
<evidence type="ECO:0000313" key="6">
    <source>
        <dbReference type="EMBL" id="USR93095.1"/>
    </source>
</evidence>
<dbReference type="RefSeq" id="WP_252665278.1">
    <property type="nucleotide sequence ID" value="NZ_CP098611.1"/>
</dbReference>
<proteinExistence type="inferred from homology"/>
<evidence type="ECO:0000256" key="5">
    <source>
        <dbReference type="ARBA" id="ARBA00024029"/>
    </source>
</evidence>
<evidence type="ECO:0000313" key="7">
    <source>
        <dbReference type="Proteomes" id="UP001056708"/>
    </source>
</evidence>
<keyword evidence="2" id="KW-0479">Metal-binding</keyword>
<keyword evidence="7" id="KW-1185">Reference proteome</keyword>
<dbReference type="Gene3D" id="3.40.50.10310">
    <property type="entry name" value="Creatininase"/>
    <property type="match status" value="1"/>
</dbReference>
<sequence>MHNFIPPERFFAYLTWTEIEQLPNKANTVLIQPVGAIEQHGPHLPLLVDSAIGLGVLGEALTRLNPHIPAYALPPLHYGKSNEHRHFPGTISLSATTVLNTLMEIGESLYRAGFRKLILMNSHGGQPQVMEIAATDLHARYEDFWLFPIFTWRVTQEHKSLMSDKEVQLALHAGDAETSLMLALLPEQVRMRQAVREYPPEQPGRLGAKGALTFSWLTHNLSSSGVVGDATAASQEKGEAILDLLARGWCELLEEVYHFQSC</sequence>
<comment type="cofactor">
    <cofactor evidence="1">
        <name>Zn(2+)</name>
        <dbReference type="ChEBI" id="CHEBI:29105"/>
    </cofactor>
</comment>
<evidence type="ECO:0000256" key="2">
    <source>
        <dbReference type="ARBA" id="ARBA00022723"/>
    </source>
</evidence>
<dbReference type="EMBL" id="CP098611">
    <property type="protein sequence ID" value="USR93095.1"/>
    <property type="molecule type" value="Genomic_DNA"/>
</dbReference>
<organism evidence="6 7">
    <name type="scientific">Phormidium yuhuli AB48</name>
    <dbReference type="NCBI Taxonomy" id="2940671"/>
    <lineage>
        <taxon>Bacteria</taxon>
        <taxon>Bacillati</taxon>
        <taxon>Cyanobacteriota</taxon>
        <taxon>Cyanophyceae</taxon>
        <taxon>Oscillatoriophycideae</taxon>
        <taxon>Oscillatoriales</taxon>
        <taxon>Oscillatoriaceae</taxon>
        <taxon>Phormidium</taxon>
        <taxon>Phormidium yuhuli</taxon>
    </lineage>
</organism>
<gene>
    <name evidence="6" type="ORF">NEA10_03370</name>
</gene>
<dbReference type="SUPFAM" id="SSF102215">
    <property type="entry name" value="Creatininase"/>
    <property type="match status" value="1"/>
</dbReference>
<evidence type="ECO:0000256" key="4">
    <source>
        <dbReference type="ARBA" id="ARBA00022833"/>
    </source>
</evidence>
<evidence type="ECO:0000256" key="1">
    <source>
        <dbReference type="ARBA" id="ARBA00001947"/>
    </source>
</evidence>
<dbReference type="Pfam" id="PF02633">
    <property type="entry name" value="Creatininase"/>
    <property type="match status" value="1"/>
</dbReference>
<dbReference type="Proteomes" id="UP001056708">
    <property type="component" value="Chromosome"/>
</dbReference>
<keyword evidence="3" id="KW-0378">Hydrolase</keyword>
<name>A0ABY5AVM1_9CYAN</name>
<dbReference type="InterPro" id="IPR003785">
    <property type="entry name" value="Creatininase/forma_Hydrolase"/>
</dbReference>
<protein>
    <submittedName>
        <fullName evidence="6">Creatininase family protein</fullName>
    </submittedName>
</protein>
<dbReference type="PANTHER" id="PTHR35005">
    <property type="entry name" value="3-DEHYDRO-SCYLLO-INOSOSE HYDROLASE"/>
    <property type="match status" value="1"/>
</dbReference>
<dbReference type="InterPro" id="IPR024087">
    <property type="entry name" value="Creatininase-like_sf"/>
</dbReference>
<accession>A0ABY5AVM1</accession>
<evidence type="ECO:0000256" key="3">
    <source>
        <dbReference type="ARBA" id="ARBA00022801"/>
    </source>
</evidence>
<comment type="similarity">
    <text evidence="5">Belongs to the creatininase superfamily.</text>
</comment>
<dbReference type="PANTHER" id="PTHR35005:SF1">
    <property type="entry name" value="2-AMINO-5-FORMYLAMINO-6-RIBOSYLAMINOPYRIMIDIN-4(3H)-ONE 5'-MONOPHOSPHATE DEFORMYLASE"/>
    <property type="match status" value="1"/>
</dbReference>